<sequence>MTSSMCGLSAFNGFSVKPSMMTNSPAATTLPFGLGPLPSGLYPTVTPNHLIPGSSVYTNNTLKYGLDSGSTNSSMRFAPSFSSTASSSSMAIPSATTYSLSGSAQTVSNRPGQDSLAPNVTGLSTTHQSSEMSNSRMGSQSNQPFMNYIRHCTRASPVTVQWLLENYESADGVSLSRSALYSHYLSHCLEHWLEPMNPASFGKLIRSIFVGLRTRRLGTRFLAAAKEDLLLRQIGVSYGLNTGHLNTTGNTGSIGQKSNLGASSLTGGFWRSWDSRSRSSLSRLHPRTTGGGGLSSLGPAGINSSSNNYDRAMSWPRASSALGAPGPMRMTHGHSSSFAYDQHRHSDVSHWSTPRAEKQNSSIPERSHFGLHATQKLDFPKLIDICEAAGLTLTEADLFSSIMKSEAYETNADSSSGGVGTGTNGSGGKFTTLQLAHFVKLYESHCEQVFTVIINLQLENLRSIWHQFWRSTDGLVSVRISLT</sequence>
<dbReference type="EMBL" id="UZAN01042750">
    <property type="protein sequence ID" value="VDP76710.1"/>
    <property type="molecule type" value="Genomic_DNA"/>
</dbReference>
<gene>
    <name evidence="4" type="ORF">ECPE_LOCUS5854</name>
</gene>
<dbReference type="Proteomes" id="UP000272942">
    <property type="component" value="Unassembled WGS sequence"/>
</dbReference>
<name>A0A183AFW9_9TREM</name>
<organism evidence="6">
    <name type="scientific">Echinostoma caproni</name>
    <dbReference type="NCBI Taxonomy" id="27848"/>
    <lineage>
        <taxon>Eukaryota</taxon>
        <taxon>Metazoa</taxon>
        <taxon>Spiralia</taxon>
        <taxon>Lophotrochozoa</taxon>
        <taxon>Platyhelminthes</taxon>
        <taxon>Trematoda</taxon>
        <taxon>Digenea</taxon>
        <taxon>Plagiorchiida</taxon>
        <taxon>Echinostomata</taxon>
        <taxon>Echinostomatoidea</taxon>
        <taxon>Echinostomatidae</taxon>
        <taxon>Echinostoma</taxon>
    </lineage>
</organism>
<dbReference type="SUPFAM" id="SSF46785">
    <property type="entry name" value="Winged helix' DNA-binding domain"/>
    <property type="match status" value="1"/>
</dbReference>
<dbReference type="GO" id="GO:0000981">
    <property type="term" value="F:DNA-binding transcription factor activity, RNA polymerase II-specific"/>
    <property type="evidence" value="ECO:0007669"/>
    <property type="project" value="TreeGrafter"/>
</dbReference>
<dbReference type="InterPro" id="IPR003150">
    <property type="entry name" value="DNA-bd_RFX"/>
</dbReference>
<accession>A0A183AFW9</accession>
<dbReference type="InterPro" id="IPR036388">
    <property type="entry name" value="WH-like_DNA-bd_sf"/>
</dbReference>
<feature type="region of interest" description="Disordered" evidence="2">
    <location>
        <begin position="281"/>
        <end position="301"/>
    </location>
</feature>
<feature type="region of interest" description="Disordered" evidence="2">
    <location>
        <begin position="102"/>
        <end position="140"/>
    </location>
</feature>
<dbReference type="Gene3D" id="1.10.10.10">
    <property type="entry name" value="Winged helix-like DNA-binding domain superfamily/Winged helix DNA-binding domain"/>
    <property type="match status" value="1"/>
</dbReference>
<keyword evidence="5" id="KW-1185">Reference proteome</keyword>
<dbReference type="GO" id="GO:0000978">
    <property type="term" value="F:RNA polymerase II cis-regulatory region sequence-specific DNA binding"/>
    <property type="evidence" value="ECO:0007669"/>
    <property type="project" value="TreeGrafter"/>
</dbReference>
<keyword evidence="1" id="KW-0238">DNA-binding</keyword>
<evidence type="ECO:0000256" key="2">
    <source>
        <dbReference type="SAM" id="MobiDB-lite"/>
    </source>
</evidence>
<feature type="domain" description="RFX-type winged-helix" evidence="3">
    <location>
        <begin position="159"/>
        <end position="223"/>
    </location>
</feature>
<dbReference type="InterPro" id="IPR039779">
    <property type="entry name" value="RFX-like"/>
</dbReference>
<evidence type="ECO:0000313" key="6">
    <source>
        <dbReference type="WBParaSite" id="ECPE_0000586701-mRNA-1"/>
    </source>
</evidence>
<proteinExistence type="predicted"/>
<dbReference type="WBParaSite" id="ECPE_0000586701-mRNA-1">
    <property type="protein sequence ID" value="ECPE_0000586701-mRNA-1"/>
    <property type="gene ID" value="ECPE_0000586701"/>
</dbReference>
<dbReference type="Pfam" id="PF02257">
    <property type="entry name" value="RFX_DNA_binding"/>
    <property type="match status" value="1"/>
</dbReference>
<reference evidence="6" key="1">
    <citation type="submission" date="2016-06" db="UniProtKB">
        <authorList>
            <consortium name="WormBaseParasite"/>
        </authorList>
    </citation>
    <scope>IDENTIFICATION</scope>
</reference>
<dbReference type="AlphaFoldDB" id="A0A183AFW9"/>
<dbReference type="PANTHER" id="PTHR12619:SF33">
    <property type="entry name" value="RFX, ISOFORM H"/>
    <property type="match status" value="1"/>
</dbReference>
<evidence type="ECO:0000313" key="5">
    <source>
        <dbReference type="Proteomes" id="UP000272942"/>
    </source>
</evidence>
<evidence type="ECO:0000313" key="4">
    <source>
        <dbReference type="EMBL" id="VDP76710.1"/>
    </source>
</evidence>
<protein>
    <submittedName>
        <fullName evidence="6">RFX-type winged-helix domain-containing protein</fullName>
    </submittedName>
</protein>
<dbReference type="OrthoDB" id="10056949at2759"/>
<dbReference type="PROSITE" id="PS51526">
    <property type="entry name" value="RFX_DBD"/>
    <property type="match status" value="1"/>
</dbReference>
<dbReference type="InterPro" id="IPR036390">
    <property type="entry name" value="WH_DNA-bd_sf"/>
</dbReference>
<dbReference type="PANTHER" id="PTHR12619">
    <property type="entry name" value="RFX TRANSCRIPTION FACTOR FAMILY"/>
    <property type="match status" value="1"/>
</dbReference>
<evidence type="ECO:0000259" key="3">
    <source>
        <dbReference type="PROSITE" id="PS51526"/>
    </source>
</evidence>
<reference evidence="4 5" key="2">
    <citation type="submission" date="2018-11" db="EMBL/GenBank/DDBJ databases">
        <authorList>
            <consortium name="Pathogen Informatics"/>
        </authorList>
    </citation>
    <scope>NUCLEOTIDE SEQUENCE [LARGE SCALE GENOMIC DNA]</scope>
    <source>
        <strain evidence="4 5">Egypt</strain>
    </source>
</reference>
<evidence type="ECO:0000256" key="1">
    <source>
        <dbReference type="ARBA" id="ARBA00023125"/>
    </source>
</evidence>